<sequence length="204" mass="22182">METLRNKAARIAAQLRDAEAVAEQAVADRKSRNAERRAAFWANAGDRCTAAHERRRDARTAVVDLVAGGDLVAALAAYGDYLRRSTEADVVVRLAQDATREYVYSEKRATGTPVSPSGMRQDYPTAERVEVRTLASEYDALHAGPPRGHYETVYADGVPHSAGDRPESFTDLLTAGTGRLTESHRAAFTAELLAPLLGELEPED</sequence>
<name>A0ABW0ZLN4_9ACTN</name>
<organism evidence="1 2">
    <name type="scientific">Nocardioides vastitatis</name>
    <dbReference type="NCBI Taxonomy" id="2568655"/>
    <lineage>
        <taxon>Bacteria</taxon>
        <taxon>Bacillati</taxon>
        <taxon>Actinomycetota</taxon>
        <taxon>Actinomycetes</taxon>
        <taxon>Propionibacteriales</taxon>
        <taxon>Nocardioidaceae</taxon>
        <taxon>Nocardioides</taxon>
    </lineage>
</organism>
<dbReference type="Proteomes" id="UP001596072">
    <property type="component" value="Unassembled WGS sequence"/>
</dbReference>
<evidence type="ECO:0000313" key="1">
    <source>
        <dbReference type="EMBL" id="MFC5730942.1"/>
    </source>
</evidence>
<gene>
    <name evidence="1" type="ORF">ACFPQB_18620</name>
</gene>
<protein>
    <submittedName>
        <fullName evidence="1">Uncharacterized protein</fullName>
    </submittedName>
</protein>
<comment type="caution">
    <text evidence="1">The sequence shown here is derived from an EMBL/GenBank/DDBJ whole genome shotgun (WGS) entry which is preliminary data.</text>
</comment>
<accession>A0ABW0ZLN4</accession>
<keyword evidence="2" id="KW-1185">Reference proteome</keyword>
<reference evidence="2" key="1">
    <citation type="journal article" date="2019" name="Int. J. Syst. Evol. Microbiol.">
        <title>The Global Catalogue of Microorganisms (GCM) 10K type strain sequencing project: providing services to taxonomists for standard genome sequencing and annotation.</title>
        <authorList>
            <consortium name="The Broad Institute Genomics Platform"/>
            <consortium name="The Broad Institute Genome Sequencing Center for Infectious Disease"/>
            <person name="Wu L."/>
            <person name="Ma J."/>
        </authorList>
    </citation>
    <scope>NUCLEOTIDE SEQUENCE [LARGE SCALE GENOMIC DNA]</scope>
    <source>
        <strain evidence="2">YIM 94188</strain>
    </source>
</reference>
<dbReference type="RefSeq" id="WP_136431088.1">
    <property type="nucleotide sequence ID" value="NZ_JBHSNS010000011.1"/>
</dbReference>
<dbReference type="EMBL" id="JBHSNS010000011">
    <property type="protein sequence ID" value="MFC5730942.1"/>
    <property type="molecule type" value="Genomic_DNA"/>
</dbReference>
<evidence type="ECO:0000313" key="2">
    <source>
        <dbReference type="Proteomes" id="UP001596072"/>
    </source>
</evidence>
<proteinExistence type="predicted"/>